<comment type="caution">
    <text evidence="2">The sequence shown here is derived from an EMBL/GenBank/DDBJ whole genome shotgun (WGS) entry which is preliminary data.</text>
</comment>
<dbReference type="Pfam" id="PF13529">
    <property type="entry name" value="Peptidase_C39_2"/>
    <property type="match status" value="1"/>
</dbReference>
<dbReference type="InterPro" id="IPR039564">
    <property type="entry name" value="Peptidase_C39-like"/>
</dbReference>
<evidence type="ECO:0000259" key="1">
    <source>
        <dbReference type="Pfam" id="PF13529"/>
    </source>
</evidence>
<accession>A0ABS1J4T4</accession>
<protein>
    <submittedName>
        <fullName evidence="2">C39 family peptidase</fullName>
    </submittedName>
</protein>
<reference evidence="2 3" key="1">
    <citation type="submission" date="2021-01" db="EMBL/GenBank/DDBJ databases">
        <title>Tumebacillus sp. strain ITR2 16S ribosomal RNA gene Genome sequencing and assembly.</title>
        <authorList>
            <person name="Kang M."/>
        </authorList>
    </citation>
    <scope>NUCLEOTIDE SEQUENCE [LARGE SCALE GENOMIC DNA]</scope>
    <source>
        <strain evidence="2 3">ITR2</strain>
    </source>
</reference>
<dbReference type="EMBL" id="JAEQNB010000001">
    <property type="protein sequence ID" value="MBL0385190.1"/>
    <property type="molecule type" value="Genomic_DNA"/>
</dbReference>
<sequence>MNQKQAWRRILVTSLVGMGVIGLLGPSTLAGASVNSKGSVPMKATSVDTKTFREISDFSGGTHAGVTVSANGLTLDTSALLSGTDTLGRYNGGAYQYGQYTSDVIPVNFKEAIASIQANTAPGTWTEVELSAEVDGVWSKWYSMGVWLEGSQPFKRHSVNGQGDTVGTVYTDTLSLKKAATAVRARVTLFTTDPTATPSVRDLGITFANGTDTAGAVPSTGLVSDLAVPKRSQMVFPNGGEVWCSPTSTSMVMAYWSNLTGNAAWNQTVPTVVNGVWDYTYNGGGNWPFNTNYASSFGLVGKVARMSSLAEIEQWTNAGVPVIVSIAYKKGQLDNSPIPSSAGHLLVVRGFDAAGNVLTNDPAAASDDKVGITYNRLQFEQCWLGNSNGTTYLIYPQGWAVPSTNGHW</sequence>
<dbReference type="Proteomes" id="UP000602284">
    <property type="component" value="Unassembled WGS sequence"/>
</dbReference>
<dbReference type="RefSeq" id="WP_201630352.1">
    <property type="nucleotide sequence ID" value="NZ_JAEQNB010000001.1"/>
</dbReference>
<evidence type="ECO:0000313" key="3">
    <source>
        <dbReference type="Proteomes" id="UP000602284"/>
    </source>
</evidence>
<feature type="domain" description="Peptidase C39-like" evidence="1">
    <location>
        <begin position="227"/>
        <end position="363"/>
    </location>
</feature>
<gene>
    <name evidence="2" type="ORF">JJB07_00910</name>
</gene>
<name>A0ABS1J4T4_9BACL</name>
<keyword evidence="3" id="KW-1185">Reference proteome</keyword>
<proteinExistence type="predicted"/>
<dbReference type="Gene3D" id="3.90.70.10">
    <property type="entry name" value="Cysteine proteinases"/>
    <property type="match status" value="1"/>
</dbReference>
<evidence type="ECO:0000313" key="2">
    <source>
        <dbReference type="EMBL" id="MBL0385190.1"/>
    </source>
</evidence>
<organism evidence="2 3">
    <name type="scientific">Tumebacillus amylolyticus</name>
    <dbReference type="NCBI Taxonomy" id="2801339"/>
    <lineage>
        <taxon>Bacteria</taxon>
        <taxon>Bacillati</taxon>
        <taxon>Bacillota</taxon>
        <taxon>Bacilli</taxon>
        <taxon>Bacillales</taxon>
        <taxon>Alicyclobacillaceae</taxon>
        <taxon>Tumebacillus</taxon>
    </lineage>
</organism>